<evidence type="ECO:0000313" key="1">
    <source>
        <dbReference type="EMBL" id="KYN06523.1"/>
    </source>
</evidence>
<proteinExistence type="predicted"/>
<keyword evidence="2" id="KW-1185">Reference proteome</keyword>
<sequence length="84" mass="9317">NLKESKTNCLQCDVISLKDTSATSLMYSYVQPYLLAGHPTHLSCTSFQNYAKCVEIRVHSAVACTLPLYSPPPYYLRLAATSNN</sequence>
<dbReference type="EMBL" id="KQ977004">
    <property type="protein sequence ID" value="KYN06523.1"/>
    <property type="molecule type" value="Genomic_DNA"/>
</dbReference>
<evidence type="ECO:0000313" key="2">
    <source>
        <dbReference type="Proteomes" id="UP000078542"/>
    </source>
</evidence>
<feature type="non-terminal residue" evidence="1">
    <location>
        <position position="1"/>
    </location>
</feature>
<reference evidence="1 2" key="1">
    <citation type="submission" date="2016-03" db="EMBL/GenBank/DDBJ databases">
        <title>Cyphomyrmex costatus WGS genome.</title>
        <authorList>
            <person name="Nygaard S."/>
            <person name="Hu H."/>
            <person name="Boomsma J."/>
            <person name="Zhang G."/>
        </authorList>
    </citation>
    <scope>NUCLEOTIDE SEQUENCE [LARGE SCALE GENOMIC DNA]</scope>
    <source>
        <strain evidence="1">MS0001</strain>
        <tissue evidence="1">Whole body</tissue>
    </source>
</reference>
<name>A0A195D0T3_9HYME</name>
<accession>A0A195D0T3</accession>
<dbReference type="AlphaFoldDB" id="A0A195D0T3"/>
<gene>
    <name evidence="1" type="ORF">ALC62_02602</name>
</gene>
<dbReference type="Proteomes" id="UP000078542">
    <property type="component" value="Unassembled WGS sequence"/>
</dbReference>
<protein>
    <submittedName>
        <fullName evidence="1">Uncharacterized protein</fullName>
    </submittedName>
</protein>
<organism evidence="1 2">
    <name type="scientific">Cyphomyrmex costatus</name>
    <dbReference type="NCBI Taxonomy" id="456900"/>
    <lineage>
        <taxon>Eukaryota</taxon>
        <taxon>Metazoa</taxon>
        <taxon>Ecdysozoa</taxon>
        <taxon>Arthropoda</taxon>
        <taxon>Hexapoda</taxon>
        <taxon>Insecta</taxon>
        <taxon>Pterygota</taxon>
        <taxon>Neoptera</taxon>
        <taxon>Endopterygota</taxon>
        <taxon>Hymenoptera</taxon>
        <taxon>Apocrita</taxon>
        <taxon>Aculeata</taxon>
        <taxon>Formicoidea</taxon>
        <taxon>Formicidae</taxon>
        <taxon>Myrmicinae</taxon>
        <taxon>Cyphomyrmex</taxon>
    </lineage>
</organism>